<dbReference type="Gene3D" id="3.40.630.30">
    <property type="match status" value="1"/>
</dbReference>
<keyword evidence="3" id="KW-1185">Reference proteome</keyword>
<accession>A0A423WXT5</accession>
<keyword evidence="1" id="KW-0732">Signal</keyword>
<comment type="caution">
    <text evidence="2">The sequence shown here is derived from an EMBL/GenBank/DDBJ whole genome shotgun (WGS) entry which is preliminary data.</text>
</comment>
<dbReference type="InterPro" id="IPR052523">
    <property type="entry name" value="Trichothecene_AcTrans"/>
</dbReference>
<sequence>MRNSNTISSILLSLLLSPSPTTTAAPHQAPLGPFPSPSPSPAKIPFTFRNATPEDMDDMATVWYDAFRPAPMWKYIRQFTDDVDPLYAWTCQRDAFRRMLDQDEEQDLRATVITVQVPDPSISSSSSSSSLSWEGATATRERVVSLAMWDFNETRQRHDGEGSSSSMLSPMSFPLGLHDSRSSSGISSSSPFNCSAHLDMNMTRVRHLMERAEGAHDKYLRKPLGPQLYLSLLATHPDWDGNGFGATQLRWGKAQLERLGGEVYGGGSLPLTLMATPAGYPLYVSEGLEGVRNVTVERLDGQGWLWTVLMKFEEGVGGADEL</sequence>
<protein>
    <recommendedName>
        <fullName evidence="4">N-acetyltransferase domain-containing protein</fullName>
    </recommendedName>
</protein>
<dbReference type="InterPro" id="IPR016181">
    <property type="entry name" value="Acyl_CoA_acyltransferase"/>
</dbReference>
<dbReference type="PANTHER" id="PTHR42791">
    <property type="entry name" value="GNAT FAMILY ACETYLTRANSFERASE"/>
    <property type="match status" value="1"/>
</dbReference>
<dbReference type="EMBL" id="LKEA01000006">
    <property type="protein sequence ID" value="ROW08337.1"/>
    <property type="molecule type" value="Genomic_DNA"/>
</dbReference>
<evidence type="ECO:0008006" key="4">
    <source>
        <dbReference type="Google" id="ProtNLM"/>
    </source>
</evidence>
<dbReference type="AlphaFoldDB" id="A0A423WXT5"/>
<feature type="chain" id="PRO_5019089505" description="N-acetyltransferase domain-containing protein" evidence="1">
    <location>
        <begin position="25"/>
        <end position="322"/>
    </location>
</feature>
<reference evidence="2 3" key="1">
    <citation type="submission" date="2015-09" db="EMBL/GenBank/DDBJ databases">
        <title>Host preference determinants of Valsa canker pathogens revealed by comparative genomics.</title>
        <authorList>
            <person name="Yin Z."/>
            <person name="Huang L."/>
        </authorList>
    </citation>
    <scope>NUCLEOTIDE SEQUENCE [LARGE SCALE GENOMIC DNA]</scope>
    <source>
        <strain evidence="2 3">03-1</strain>
    </source>
</reference>
<evidence type="ECO:0000256" key="1">
    <source>
        <dbReference type="SAM" id="SignalP"/>
    </source>
</evidence>
<proteinExistence type="predicted"/>
<dbReference type="PANTHER" id="PTHR42791:SF2">
    <property type="entry name" value="N-ACETYLTRANSFERASE DOMAIN-CONTAINING PROTEIN"/>
    <property type="match status" value="1"/>
</dbReference>
<dbReference type="OrthoDB" id="4738875at2759"/>
<name>A0A423WXT5_9PEZI</name>
<dbReference type="Proteomes" id="UP000283895">
    <property type="component" value="Unassembled WGS sequence"/>
</dbReference>
<organism evidence="2 3">
    <name type="scientific">Cytospora schulzeri</name>
    <dbReference type="NCBI Taxonomy" id="448051"/>
    <lineage>
        <taxon>Eukaryota</taxon>
        <taxon>Fungi</taxon>
        <taxon>Dikarya</taxon>
        <taxon>Ascomycota</taxon>
        <taxon>Pezizomycotina</taxon>
        <taxon>Sordariomycetes</taxon>
        <taxon>Sordariomycetidae</taxon>
        <taxon>Diaporthales</taxon>
        <taxon>Cytosporaceae</taxon>
        <taxon>Cytospora</taxon>
    </lineage>
</organism>
<dbReference type="SUPFAM" id="SSF55729">
    <property type="entry name" value="Acyl-CoA N-acyltransferases (Nat)"/>
    <property type="match status" value="1"/>
</dbReference>
<evidence type="ECO:0000313" key="3">
    <source>
        <dbReference type="Proteomes" id="UP000283895"/>
    </source>
</evidence>
<evidence type="ECO:0000313" key="2">
    <source>
        <dbReference type="EMBL" id="ROW08337.1"/>
    </source>
</evidence>
<feature type="signal peptide" evidence="1">
    <location>
        <begin position="1"/>
        <end position="24"/>
    </location>
</feature>
<gene>
    <name evidence="2" type="ORF">VMCG_03225</name>
</gene>